<gene>
    <name evidence="2" type="ORF">CLAFUR5_02877</name>
</gene>
<name>A0A9Q8LAL0_PASFU</name>
<dbReference type="GeneID" id="71982755"/>
<evidence type="ECO:0000313" key="2">
    <source>
        <dbReference type="EMBL" id="UJO13238.1"/>
    </source>
</evidence>
<dbReference type="KEGG" id="ffu:CLAFUR5_02877"/>
<dbReference type="Proteomes" id="UP000756132">
    <property type="component" value="Chromosome 2"/>
</dbReference>
<feature type="region of interest" description="Disordered" evidence="1">
    <location>
        <begin position="1"/>
        <end position="230"/>
    </location>
</feature>
<dbReference type="AlphaFoldDB" id="A0A9Q8LAL0"/>
<evidence type="ECO:0000256" key="1">
    <source>
        <dbReference type="SAM" id="MobiDB-lite"/>
    </source>
</evidence>
<proteinExistence type="predicted"/>
<accession>A0A9Q8LAL0</accession>
<dbReference type="RefSeq" id="XP_047757604.1">
    <property type="nucleotide sequence ID" value="XM_047902025.1"/>
</dbReference>
<feature type="compositionally biased region" description="Basic residues" evidence="1">
    <location>
        <begin position="30"/>
        <end position="41"/>
    </location>
</feature>
<reference evidence="2" key="1">
    <citation type="submission" date="2021-12" db="EMBL/GenBank/DDBJ databases">
        <authorList>
            <person name="Zaccaron A."/>
            <person name="Stergiopoulos I."/>
        </authorList>
    </citation>
    <scope>NUCLEOTIDE SEQUENCE</scope>
    <source>
        <strain evidence="2">Race5_Kim</strain>
    </source>
</reference>
<feature type="compositionally biased region" description="Polar residues" evidence="1">
    <location>
        <begin position="182"/>
        <end position="192"/>
    </location>
</feature>
<feature type="compositionally biased region" description="Polar residues" evidence="1">
    <location>
        <begin position="1"/>
        <end position="15"/>
    </location>
</feature>
<sequence length="230" mass="24943">MAQVHQSPPVTQADTVNDPDETHKSGGLRAKLKQKLFHHGSQKGESSESHNSADGPNESGKQDLNDGDSGAEVLGLMRTRTNSNESPSARKASPALERHITAISESDDEDEPETGHDLPPKLKRHISSVPVDDYDSEEEQPAPTPAKVQKQDSGIAGTDFEEVGIMRIPSDELSPPGADKSPQVSEHISTIPKSDEPRRKSPMSKLERTISSIPADDYDSDADQASYKFK</sequence>
<organism evidence="2 3">
    <name type="scientific">Passalora fulva</name>
    <name type="common">Tomato leaf mold</name>
    <name type="synonym">Cladosporium fulvum</name>
    <dbReference type="NCBI Taxonomy" id="5499"/>
    <lineage>
        <taxon>Eukaryota</taxon>
        <taxon>Fungi</taxon>
        <taxon>Dikarya</taxon>
        <taxon>Ascomycota</taxon>
        <taxon>Pezizomycotina</taxon>
        <taxon>Dothideomycetes</taxon>
        <taxon>Dothideomycetidae</taxon>
        <taxon>Mycosphaerellales</taxon>
        <taxon>Mycosphaerellaceae</taxon>
        <taxon>Fulvia</taxon>
    </lineage>
</organism>
<dbReference type="OrthoDB" id="3643152at2759"/>
<reference evidence="2" key="2">
    <citation type="journal article" date="2022" name="Microb. Genom.">
        <title>A chromosome-scale genome assembly of the tomato pathogen Cladosporium fulvum reveals a compartmentalized genome architecture and the presence of a dispensable chromosome.</title>
        <authorList>
            <person name="Zaccaron A.Z."/>
            <person name="Chen L.H."/>
            <person name="Samaras A."/>
            <person name="Stergiopoulos I."/>
        </authorList>
    </citation>
    <scope>NUCLEOTIDE SEQUENCE</scope>
    <source>
        <strain evidence="2">Race5_Kim</strain>
    </source>
</reference>
<protein>
    <submittedName>
        <fullName evidence="2">Uncharacterized protein</fullName>
    </submittedName>
</protein>
<dbReference type="EMBL" id="CP090164">
    <property type="protein sequence ID" value="UJO13238.1"/>
    <property type="molecule type" value="Genomic_DNA"/>
</dbReference>
<keyword evidence="3" id="KW-1185">Reference proteome</keyword>
<dbReference type="OMA" id="HISMMSE"/>
<evidence type="ECO:0000313" key="3">
    <source>
        <dbReference type="Proteomes" id="UP000756132"/>
    </source>
</evidence>